<dbReference type="InterPro" id="IPR013658">
    <property type="entry name" value="SGL"/>
</dbReference>
<comment type="subcellular location">
    <subcellularLocation>
        <location evidence="5">Cytoplasm</location>
    </subcellularLocation>
</comment>
<dbReference type="PRINTS" id="PR01790">
    <property type="entry name" value="SMP30FAMILY"/>
</dbReference>
<dbReference type="EC" id="3.1.1.17" evidence="7"/>
<dbReference type="GO" id="GO:0030234">
    <property type="term" value="F:enzyme regulator activity"/>
    <property type="evidence" value="ECO:0007669"/>
    <property type="project" value="InterPro"/>
</dbReference>
<dbReference type="GO" id="GO:0004341">
    <property type="term" value="F:gluconolactonase activity"/>
    <property type="evidence" value="ECO:0007669"/>
    <property type="project" value="UniProtKB-EC"/>
</dbReference>
<comment type="cofactor">
    <cofactor evidence="2">
        <name>Ca(2+)</name>
        <dbReference type="ChEBI" id="CHEBI:29108"/>
    </cofactor>
</comment>
<gene>
    <name evidence="17" type="ORF">BDZ31_002404</name>
</gene>
<evidence type="ECO:0000256" key="5">
    <source>
        <dbReference type="ARBA" id="ARBA00004496"/>
    </source>
</evidence>
<feature type="binding site" evidence="15">
    <location>
        <position position="16"/>
    </location>
    <ligand>
        <name>a divalent metal cation</name>
        <dbReference type="ChEBI" id="CHEBI:60240"/>
    </ligand>
</feature>
<dbReference type="RefSeq" id="WP_183342294.1">
    <property type="nucleotide sequence ID" value="NZ_JACHNU010000002.1"/>
</dbReference>
<dbReference type="AlphaFoldDB" id="A0A840IFQ5"/>
<dbReference type="PRINTS" id="PR01791">
    <property type="entry name" value="REGUCALCIN"/>
</dbReference>
<keyword evidence="10 15" id="KW-0479">Metal-binding</keyword>
<evidence type="ECO:0000256" key="13">
    <source>
        <dbReference type="ARBA" id="ARBA00032464"/>
    </source>
</evidence>
<keyword evidence="11" id="KW-0378">Hydrolase</keyword>
<dbReference type="InterPro" id="IPR008367">
    <property type="entry name" value="Regucalcin"/>
</dbReference>
<feature type="binding site" evidence="15">
    <location>
        <position position="149"/>
    </location>
    <ligand>
        <name>a divalent metal cation</name>
        <dbReference type="ChEBI" id="CHEBI:60240"/>
    </ligand>
</feature>
<evidence type="ECO:0000256" key="11">
    <source>
        <dbReference type="ARBA" id="ARBA00022801"/>
    </source>
</evidence>
<reference evidence="17 18" key="1">
    <citation type="submission" date="2020-08" db="EMBL/GenBank/DDBJ databases">
        <title>Genomic Encyclopedia of Archaeal and Bacterial Type Strains, Phase II (KMG-II): from individual species to whole genera.</title>
        <authorList>
            <person name="Goeker M."/>
        </authorList>
    </citation>
    <scope>NUCLEOTIDE SEQUENCE [LARGE SCALE GENOMIC DNA]</scope>
    <source>
        <strain evidence="17 18">DSM 23288</strain>
    </source>
</reference>
<organism evidence="17 18">
    <name type="scientific">Conexibacter arvalis</name>
    <dbReference type="NCBI Taxonomy" id="912552"/>
    <lineage>
        <taxon>Bacteria</taxon>
        <taxon>Bacillati</taxon>
        <taxon>Actinomycetota</taxon>
        <taxon>Thermoleophilia</taxon>
        <taxon>Solirubrobacterales</taxon>
        <taxon>Conexibacteraceae</taxon>
        <taxon>Conexibacter</taxon>
    </lineage>
</organism>
<feature type="active site" description="Proton donor/acceptor" evidence="14">
    <location>
        <position position="199"/>
    </location>
</feature>
<dbReference type="SUPFAM" id="SSF63829">
    <property type="entry name" value="Calcium-dependent phosphotriesterase"/>
    <property type="match status" value="1"/>
</dbReference>
<comment type="cofactor">
    <cofactor evidence="15">
        <name>Zn(2+)</name>
        <dbReference type="ChEBI" id="CHEBI:29105"/>
    </cofactor>
    <text evidence="15">Binds 1 divalent metal cation per subunit.</text>
</comment>
<dbReference type="InterPro" id="IPR005511">
    <property type="entry name" value="SMP-30"/>
</dbReference>
<feature type="binding site" evidence="15">
    <location>
        <position position="199"/>
    </location>
    <ligand>
        <name>a divalent metal cation</name>
        <dbReference type="ChEBI" id="CHEBI:60240"/>
    </ligand>
</feature>
<dbReference type="GO" id="GO:0005509">
    <property type="term" value="F:calcium ion binding"/>
    <property type="evidence" value="ECO:0007669"/>
    <property type="project" value="InterPro"/>
</dbReference>
<evidence type="ECO:0000256" key="8">
    <source>
        <dbReference type="ARBA" id="ARBA00016808"/>
    </source>
</evidence>
<feature type="binding site" evidence="15">
    <location>
        <position position="103"/>
    </location>
    <ligand>
        <name>substrate</name>
    </ligand>
</feature>
<accession>A0A840IFQ5</accession>
<dbReference type="Gene3D" id="2.120.10.30">
    <property type="entry name" value="TolB, C-terminal domain"/>
    <property type="match status" value="1"/>
</dbReference>
<comment type="caution">
    <text evidence="17">The sequence shown here is derived from an EMBL/GenBank/DDBJ whole genome shotgun (WGS) entry which is preliminary data.</text>
</comment>
<evidence type="ECO:0000313" key="17">
    <source>
        <dbReference type="EMBL" id="MBB4662818.1"/>
    </source>
</evidence>
<protein>
    <recommendedName>
        <fullName evidence="8">Regucalcin</fullName>
        <ecNumber evidence="7">3.1.1.17</ecNumber>
    </recommendedName>
    <alternativeName>
        <fullName evidence="13">Gluconolactonase</fullName>
    </alternativeName>
</protein>
<dbReference type="GO" id="GO:0019853">
    <property type="term" value="P:L-ascorbic acid biosynthetic process"/>
    <property type="evidence" value="ECO:0007669"/>
    <property type="project" value="TreeGrafter"/>
</dbReference>
<evidence type="ECO:0000256" key="7">
    <source>
        <dbReference type="ARBA" id="ARBA00013227"/>
    </source>
</evidence>
<dbReference type="Pfam" id="PF08450">
    <property type="entry name" value="SGL"/>
    <property type="match status" value="1"/>
</dbReference>
<evidence type="ECO:0000256" key="1">
    <source>
        <dbReference type="ARBA" id="ARBA00001589"/>
    </source>
</evidence>
<dbReference type="PANTHER" id="PTHR10907">
    <property type="entry name" value="REGUCALCIN"/>
    <property type="match status" value="1"/>
</dbReference>
<evidence type="ECO:0000256" key="2">
    <source>
        <dbReference type="ARBA" id="ARBA00001913"/>
    </source>
</evidence>
<evidence type="ECO:0000256" key="6">
    <source>
        <dbReference type="ARBA" id="ARBA00008853"/>
    </source>
</evidence>
<evidence type="ECO:0000256" key="9">
    <source>
        <dbReference type="ARBA" id="ARBA00022490"/>
    </source>
</evidence>
<proteinExistence type="inferred from homology"/>
<comment type="cofactor">
    <cofactor evidence="4">
        <name>Mg(2+)</name>
        <dbReference type="ChEBI" id="CHEBI:18420"/>
    </cofactor>
</comment>
<sequence length="293" mass="30465">MSAVELLLDARAELAEGPRWDARDGRLVWVDILAGRVHRLDPADGRDTSTEVGEPVGVATPRRGGGLVLAVEHGFALLDDGAAAPVPFAPADAPAGSPPWRFNDGACDPAGRLFAGTMTYDVVPGAARLHRLDPDGSVRPVLDGLTISNGIGFSPDGATCYLVDTPTRRIDAFDYDVDTATLSRRRPLAEIEPGAGDPDGLCVDADGAIWVALWGGSAVRRYAPDGRLLRMVELPAPQVSSCGFGGNDLRTLFVTTARVGMSDEQLAAAPRSGGLFALADAGVAGLPVAEFAG</sequence>
<keyword evidence="15" id="KW-0862">Zinc</keyword>
<evidence type="ECO:0000256" key="15">
    <source>
        <dbReference type="PIRSR" id="PIRSR605511-2"/>
    </source>
</evidence>
<evidence type="ECO:0000256" key="4">
    <source>
        <dbReference type="ARBA" id="ARBA00001946"/>
    </source>
</evidence>
<evidence type="ECO:0000256" key="10">
    <source>
        <dbReference type="ARBA" id="ARBA00022723"/>
    </source>
</evidence>
<dbReference type="GO" id="GO:0005737">
    <property type="term" value="C:cytoplasm"/>
    <property type="evidence" value="ECO:0007669"/>
    <property type="project" value="UniProtKB-SubCell"/>
</dbReference>
<name>A0A840IFQ5_9ACTN</name>
<dbReference type="EMBL" id="JACHNU010000002">
    <property type="protein sequence ID" value="MBB4662818.1"/>
    <property type="molecule type" value="Genomic_DNA"/>
</dbReference>
<dbReference type="InterPro" id="IPR011042">
    <property type="entry name" value="6-blade_b-propeller_TolB-like"/>
</dbReference>
<evidence type="ECO:0000256" key="3">
    <source>
        <dbReference type="ARBA" id="ARBA00001936"/>
    </source>
</evidence>
<evidence type="ECO:0000259" key="16">
    <source>
        <dbReference type="Pfam" id="PF08450"/>
    </source>
</evidence>
<keyword evidence="12" id="KW-0106">Calcium</keyword>
<feature type="binding site" evidence="15">
    <location>
        <position position="101"/>
    </location>
    <ligand>
        <name>substrate</name>
    </ligand>
</feature>
<keyword evidence="9" id="KW-0963">Cytoplasm</keyword>
<dbReference type="Proteomes" id="UP000585272">
    <property type="component" value="Unassembled WGS sequence"/>
</dbReference>
<feature type="binding site" evidence="15">
    <location>
        <position position="121"/>
    </location>
    <ligand>
        <name>substrate</name>
    </ligand>
</feature>
<feature type="domain" description="SMP-30/Gluconolactonase/LRE-like region" evidence="16">
    <location>
        <begin position="14"/>
        <end position="258"/>
    </location>
</feature>
<keyword evidence="18" id="KW-1185">Reference proteome</keyword>
<evidence type="ECO:0000313" key="18">
    <source>
        <dbReference type="Proteomes" id="UP000585272"/>
    </source>
</evidence>
<comment type="similarity">
    <text evidence="6">Belongs to the SMP-30/CGR1 family.</text>
</comment>
<comment type="cofactor">
    <cofactor evidence="3">
        <name>Mn(2+)</name>
        <dbReference type="ChEBI" id="CHEBI:29035"/>
    </cofactor>
</comment>
<evidence type="ECO:0000256" key="12">
    <source>
        <dbReference type="ARBA" id="ARBA00022837"/>
    </source>
</evidence>
<evidence type="ECO:0000256" key="14">
    <source>
        <dbReference type="PIRSR" id="PIRSR605511-1"/>
    </source>
</evidence>
<dbReference type="PANTHER" id="PTHR10907:SF47">
    <property type="entry name" value="REGUCALCIN"/>
    <property type="match status" value="1"/>
</dbReference>
<comment type="catalytic activity">
    <reaction evidence="1">
        <text>D-glucono-1,5-lactone + H2O = D-gluconate + H(+)</text>
        <dbReference type="Rhea" id="RHEA:10440"/>
        <dbReference type="ChEBI" id="CHEBI:15377"/>
        <dbReference type="ChEBI" id="CHEBI:15378"/>
        <dbReference type="ChEBI" id="CHEBI:16217"/>
        <dbReference type="ChEBI" id="CHEBI:18391"/>
        <dbReference type="EC" id="3.1.1.17"/>
    </reaction>
</comment>